<organism evidence="8 9">
    <name type="scientific">Rhodoferax fermentans</name>
    <dbReference type="NCBI Taxonomy" id="28066"/>
    <lineage>
        <taxon>Bacteria</taxon>
        <taxon>Pseudomonadati</taxon>
        <taxon>Pseudomonadota</taxon>
        <taxon>Betaproteobacteria</taxon>
        <taxon>Burkholderiales</taxon>
        <taxon>Comamonadaceae</taxon>
        <taxon>Rhodoferax</taxon>
    </lineage>
</organism>
<dbReference type="GO" id="GO:0004601">
    <property type="term" value="F:peroxidase activity"/>
    <property type="evidence" value="ECO:0007669"/>
    <property type="project" value="UniProtKB-KW"/>
</dbReference>
<evidence type="ECO:0000313" key="9">
    <source>
        <dbReference type="Proteomes" id="UP000190750"/>
    </source>
</evidence>
<dbReference type="InterPro" id="IPR011008">
    <property type="entry name" value="Dimeric_a/b-barrel"/>
</dbReference>
<name>A0A1T1AYN4_RHOFE</name>
<sequence length="300" mass="32093">MVACQPAVLAEVPKLGRYVFFSVASVSVDLVRSALTRLAALADGTQVLVGLGPELVQLLGAEVPGLRAFTALSGPGVLVPATPSALCCWLRGDDLGDLMHLTRRLQQALAPGLTLDQVIDGFRHGLGPQGHGLDLTGYEDGLENPVDDAALEAALVQGAGPGLDGSSFMVVQQWRHNLDAFEAMSPEQQDHTVGRRRSDSEELDDAPESAHVKRTAQESFSPEAFVLRRSMPWVQGEQAGLVFVAFGRSFDAFEAQMRRMAGLDDGLVDAMFAISRPVTGAHFWCPPVLGGRLDLRQVGL</sequence>
<dbReference type="InterPro" id="IPR048328">
    <property type="entry name" value="Dyp_perox_C"/>
</dbReference>
<reference evidence="8 9" key="1">
    <citation type="submission" date="2017-01" db="EMBL/GenBank/DDBJ databases">
        <title>Genome sequencing of Rhodoferax fermentans JCM 7819.</title>
        <authorList>
            <person name="Kim Y.J."/>
            <person name="Farh M.E.-A."/>
            <person name="Yang D.-C."/>
        </authorList>
    </citation>
    <scope>NUCLEOTIDE SEQUENCE [LARGE SCALE GENOMIC DNA]</scope>
    <source>
        <strain evidence="8 9">JCM 7819</strain>
    </source>
</reference>
<dbReference type="SUPFAM" id="SSF54909">
    <property type="entry name" value="Dimeric alpha+beta barrel"/>
    <property type="match status" value="1"/>
</dbReference>
<evidence type="ECO:0000256" key="1">
    <source>
        <dbReference type="ARBA" id="ARBA00001970"/>
    </source>
</evidence>
<keyword evidence="5" id="KW-0408">Iron</keyword>
<gene>
    <name evidence="8" type="ORF">RF819_12265</name>
</gene>
<dbReference type="InterPro" id="IPR006314">
    <property type="entry name" value="Dyp_peroxidase"/>
</dbReference>
<evidence type="ECO:0000256" key="2">
    <source>
        <dbReference type="ARBA" id="ARBA00022559"/>
    </source>
</evidence>
<dbReference type="GO" id="GO:0020037">
    <property type="term" value="F:heme binding"/>
    <property type="evidence" value="ECO:0007669"/>
    <property type="project" value="InterPro"/>
</dbReference>
<dbReference type="GO" id="GO:0046872">
    <property type="term" value="F:metal ion binding"/>
    <property type="evidence" value="ECO:0007669"/>
    <property type="project" value="UniProtKB-KW"/>
</dbReference>
<dbReference type="STRING" id="28066.RF819_12265"/>
<dbReference type="PANTHER" id="PTHR30521">
    <property type="entry name" value="DEFERROCHELATASE/PEROXIDASE"/>
    <property type="match status" value="1"/>
</dbReference>
<proteinExistence type="predicted"/>
<dbReference type="EMBL" id="MTJN01000002">
    <property type="protein sequence ID" value="OOV09103.1"/>
    <property type="molecule type" value="Genomic_DNA"/>
</dbReference>
<dbReference type="GO" id="GO:0005829">
    <property type="term" value="C:cytosol"/>
    <property type="evidence" value="ECO:0007669"/>
    <property type="project" value="TreeGrafter"/>
</dbReference>
<evidence type="ECO:0000256" key="5">
    <source>
        <dbReference type="ARBA" id="ARBA00023004"/>
    </source>
</evidence>
<evidence type="ECO:0000256" key="6">
    <source>
        <dbReference type="SAM" id="MobiDB-lite"/>
    </source>
</evidence>
<dbReference type="Proteomes" id="UP000190750">
    <property type="component" value="Unassembled WGS sequence"/>
</dbReference>
<keyword evidence="2 8" id="KW-0575">Peroxidase</keyword>
<feature type="domain" description="Dyp-type peroxidase C-terminal" evidence="7">
    <location>
        <begin position="134"/>
        <end position="288"/>
    </location>
</feature>
<keyword evidence="3" id="KW-0479">Metal-binding</keyword>
<protein>
    <submittedName>
        <fullName evidence="8">Peroxidase</fullName>
    </submittedName>
</protein>
<keyword evidence="9" id="KW-1185">Reference proteome</keyword>
<keyword evidence="4" id="KW-0560">Oxidoreductase</keyword>
<dbReference type="AlphaFoldDB" id="A0A1T1AYN4"/>
<accession>A0A1T1AYN4</accession>
<feature type="region of interest" description="Disordered" evidence="6">
    <location>
        <begin position="181"/>
        <end position="217"/>
    </location>
</feature>
<dbReference type="PROSITE" id="PS51404">
    <property type="entry name" value="DYP_PEROXIDASE"/>
    <property type="match status" value="1"/>
</dbReference>
<dbReference type="PANTHER" id="PTHR30521:SF0">
    <property type="entry name" value="DYP-TYPE PEROXIDASE FAMILY PROTEIN"/>
    <property type="match status" value="1"/>
</dbReference>
<dbReference type="Pfam" id="PF20628">
    <property type="entry name" value="Dyp_perox_C"/>
    <property type="match status" value="1"/>
</dbReference>
<dbReference type="NCBIfam" id="TIGR01413">
    <property type="entry name" value="Dyp_perox_fam"/>
    <property type="match status" value="1"/>
</dbReference>
<dbReference type="OrthoDB" id="3251355at2"/>
<dbReference type="RefSeq" id="WP_078366922.1">
    <property type="nucleotide sequence ID" value="NZ_MTJN01000002.1"/>
</dbReference>
<evidence type="ECO:0000313" key="8">
    <source>
        <dbReference type="EMBL" id="OOV09103.1"/>
    </source>
</evidence>
<comment type="caution">
    <text evidence="8">The sequence shown here is derived from an EMBL/GenBank/DDBJ whole genome shotgun (WGS) entry which is preliminary data.</text>
</comment>
<feature type="compositionally biased region" description="Basic and acidic residues" evidence="6">
    <location>
        <begin position="188"/>
        <end position="200"/>
    </location>
</feature>
<evidence type="ECO:0000256" key="3">
    <source>
        <dbReference type="ARBA" id="ARBA00022723"/>
    </source>
</evidence>
<evidence type="ECO:0000256" key="4">
    <source>
        <dbReference type="ARBA" id="ARBA00023002"/>
    </source>
</evidence>
<comment type="cofactor">
    <cofactor evidence="1">
        <name>heme b</name>
        <dbReference type="ChEBI" id="CHEBI:60344"/>
    </cofactor>
</comment>
<evidence type="ECO:0000259" key="7">
    <source>
        <dbReference type="Pfam" id="PF20628"/>
    </source>
</evidence>